<dbReference type="GeneID" id="30974382"/>
<evidence type="ECO:0000313" key="2">
    <source>
        <dbReference type="Proteomes" id="UP000184546"/>
    </source>
</evidence>
<dbReference type="CDD" id="cd02440">
    <property type="entry name" value="AdoMet_MTases"/>
    <property type="match status" value="1"/>
</dbReference>
<evidence type="ECO:0000313" key="1">
    <source>
        <dbReference type="EMBL" id="OJK03621.1"/>
    </source>
</evidence>
<dbReference type="RefSeq" id="XP_020059960.1">
    <property type="nucleotide sequence ID" value="XM_020200568.1"/>
</dbReference>
<sequence>MTTPSPTTYLLRRDRSEAVRLDAQHLLWQLHTKYLLHPEIPRKDGMAIADIGAGTGLLKTKQNPESGPLELAPNLSPDARIVAYDIADTHFPAKEYWPANVRFELLDSLSPTIPEALIGQFDVVHLRMWAFIIRDNDPSALIRHASRLLKPGGYIQWEDARFGSIVQRGLPAQRFRELMNRQTVVTGHDFRWLESLAHHIQTTVLDDNAETLEVVECRQQIPWATPQLIPLATDTFMLALENSSAVLDKLRAVAPSVPSQEEWLAGLVTLHEDVMRKQPRDEEEERGEFHWLPVCLLGGKMRH</sequence>
<dbReference type="VEuPathDB" id="FungiDB:ASPACDRAFT_39238"/>
<evidence type="ECO:0008006" key="3">
    <source>
        <dbReference type="Google" id="ProtNLM"/>
    </source>
</evidence>
<dbReference type="Proteomes" id="UP000184546">
    <property type="component" value="Unassembled WGS sequence"/>
</dbReference>
<proteinExistence type="predicted"/>
<dbReference type="Pfam" id="PF13489">
    <property type="entry name" value="Methyltransf_23"/>
    <property type="match status" value="1"/>
</dbReference>
<dbReference type="OrthoDB" id="417697at2759"/>
<dbReference type="SUPFAM" id="SSF53335">
    <property type="entry name" value="S-adenosyl-L-methionine-dependent methyltransferases"/>
    <property type="match status" value="1"/>
</dbReference>
<accession>A0A1L9X596</accession>
<dbReference type="EMBL" id="KV878971">
    <property type="protein sequence ID" value="OJK03621.1"/>
    <property type="molecule type" value="Genomic_DNA"/>
</dbReference>
<reference evidence="2" key="1">
    <citation type="journal article" date="2017" name="Genome Biol.">
        <title>Comparative genomics reveals high biological diversity and specific adaptations in the industrially and medically important fungal genus Aspergillus.</title>
        <authorList>
            <person name="de Vries R.P."/>
            <person name="Riley R."/>
            <person name="Wiebenga A."/>
            <person name="Aguilar-Osorio G."/>
            <person name="Amillis S."/>
            <person name="Uchima C.A."/>
            <person name="Anderluh G."/>
            <person name="Asadollahi M."/>
            <person name="Askin M."/>
            <person name="Barry K."/>
            <person name="Battaglia E."/>
            <person name="Bayram O."/>
            <person name="Benocci T."/>
            <person name="Braus-Stromeyer S.A."/>
            <person name="Caldana C."/>
            <person name="Canovas D."/>
            <person name="Cerqueira G.C."/>
            <person name="Chen F."/>
            <person name="Chen W."/>
            <person name="Choi C."/>
            <person name="Clum A."/>
            <person name="Dos Santos R.A."/>
            <person name="Damasio A.R."/>
            <person name="Diallinas G."/>
            <person name="Emri T."/>
            <person name="Fekete E."/>
            <person name="Flipphi M."/>
            <person name="Freyberg S."/>
            <person name="Gallo A."/>
            <person name="Gournas C."/>
            <person name="Habgood R."/>
            <person name="Hainaut M."/>
            <person name="Harispe M.L."/>
            <person name="Henrissat B."/>
            <person name="Hilden K.S."/>
            <person name="Hope R."/>
            <person name="Hossain A."/>
            <person name="Karabika E."/>
            <person name="Karaffa L."/>
            <person name="Karanyi Z."/>
            <person name="Krasevec N."/>
            <person name="Kuo A."/>
            <person name="Kusch H."/>
            <person name="LaButti K."/>
            <person name="Lagendijk E.L."/>
            <person name="Lapidus A."/>
            <person name="Levasseur A."/>
            <person name="Lindquist E."/>
            <person name="Lipzen A."/>
            <person name="Logrieco A.F."/>
            <person name="MacCabe A."/>
            <person name="Maekelae M.R."/>
            <person name="Malavazi I."/>
            <person name="Melin P."/>
            <person name="Meyer V."/>
            <person name="Mielnichuk N."/>
            <person name="Miskei M."/>
            <person name="Molnar A.P."/>
            <person name="Mule G."/>
            <person name="Ngan C.Y."/>
            <person name="Orejas M."/>
            <person name="Orosz E."/>
            <person name="Ouedraogo J.P."/>
            <person name="Overkamp K.M."/>
            <person name="Park H.-S."/>
            <person name="Perrone G."/>
            <person name="Piumi F."/>
            <person name="Punt P.J."/>
            <person name="Ram A.F."/>
            <person name="Ramon A."/>
            <person name="Rauscher S."/>
            <person name="Record E."/>
            <person name="Riano-Pachon D.M."/>
            <person name="Robert V."/>
            <person name="Roehrig J."/>
            <person name="Ruller R."/>
            <person name="Salamov A."/>
            <person name="Salih N.S."/>
            <person name="Samson R.A."/>
            <person name="Sandor E."/>
            <person name="Sanguinetti M."/>
            <person name="Schuetze T."/>
            <person name="Sepcic K."/>
            <person name="Shelest E."/>
            <person name="Sherlock G."/>
            <person name="Sophianopoulou V."/>
            <person name="Squina F.M."/>
            <person name="Sun H."/>
            <person name="Susca A."/>
            <person name="Todd R.B."/>
            <person name="Tsang A."/>
            <person name="Unkles S.E."/>
            <person name="van de Wiele N."/>
            <person name="van Rossen-Uffink D."/>
            <person name="Oliveira J.V."/>
            <person name="Vesth T.C."/>
            <person name="Visser J."/>
            <person name="Yu J.-H."/>
            <person name="Zhou M."/>
            <person name="Andersen M.R."/>
            <person name="Archer D.B."/>
            <person name="Baker S.E."/>
            <person name="Benoit I."/>
            <person name="Brakhage A.A."/>
            <person name="Braus G.H."/>
            <person name="Fischer R."/>
            <person name="Frisvad J.C."/>
            <person name="Goldman G.H."/>
            <person name="Houbraken J."/>
            <person name="Oakley B."/>
            <person name="Pocsi I."/>
            <person name="Scazzocchio C."/>
            <person name="Seiboth B."/>
            <person name="vanKuyk P.A."/>
            <person name="Wortman J."/>
            <person name="Dyer P.S."/>
            <person name="Grigoriev I.V."/>
        </authorList>
    </citation>
    <scope>NUCLEOTIDE SEQUENCE [LARGE SCALE GENOMIC DNA]</scope>
    <source>
        <strain evidence="2">ATCC 16872 / CBS 172.66 / WB 5094</strain>
    </source>
</reference>
<protein>
    <recommendedName>
        <fullName evidence="3">Methyltransferase domain-containing protein</fullName>
    </recommendedName>
</protein>
<dbReference type="Gene3D" id="3.40.50.150">
    <property type="entry name" value="Vaccinia Virus protein VP39"/>
    <property type="match status" value="1"/>
</dbReference>
<keyword evidence="2" id="KW-1185">Reference proteome</keyword>
<dbReference type="AlphaFoldDB" id="A0A1L9X596"/>
<gene>
    <name evidence="1" type="ORF">ASPACDRAFT_39238</name>
</gene>
<dbReference type="InterPro" id="IPR029063">
    <property type="entry name" value="SAM-dependent_MTases_sf"/>
</dbReference>
<dbReference type="OMA" id="HDFRWLD"/>
<organism evidence="1 2">
    <name type="scientific">Aspergillus aculeatus (strain ATCC 16872 / CBS 172.66 / WB 5094)</name>
    <dbReference type="NCBI Taxonomy" id="690307"/>
    <lineage>
        <taxon>Eukaryota</taxon>
        <taxon>Fungi</taxon>
        <taxon>Dikarya</taxon>
        <taxon>Ascomycota</taxon>
        <taxon>Pezizomycotina</taxon>
        <taxon>Eurotiomycetes</taxon>
        <taxon>Eurotiomycetidae</taxon>
        <taxon>Eurotiales</taxon>
        <taxon>Aspergillaceae</taxon>
        <taxon>Aspergillus</taxon>
        <taxon>Aspergillus subgen. Circumdati</taxon>
    </lineage>
</organism>
<name>A0A1L9X596_ASPA1</name>
<dbReference type="STRING" id="690307.A0A1L9X596"/>